<dbReference type="AlphaFoldDB" id="A0A7G7YDZ7"/>
<sequence>MNLYKAFSNVPFLCLTRSLTNNFTTLKKSDSDFTHSFDLVFLSFLLSSFISEIRSVFISSSKASALVEFEFSEGTSSIASISCFTKSLISSKTTCESNSNPGDNSLKYGFLSWSILRARDSYSWVRFFVYYVE</sequence>
<accession>A0A7G7YDZ7</accession>
<dbReference type="EMBL" id="MT079862">
    <property type="protein sequence ID" value="QNH92717.1"/>
    <property type="molecule type" value="Genomic_DNA"/>
</dbReference>
<organism evidence="1">
    <name type="scientific">Wolfiporia cocos</name>
    <dbReference type="NCBI Taxonomy" id="81056"/>
    <lineage>
        <taxon>Eukaryota</taxon>
        <taxon>Fungi</taxon>
        <taxon>Dikarya</taxon>
        <taxon>Basidiomycota</taxon>
        <taxon>Agaricomycotina</taxon>
        <taxon>Agaricomycetes</taxon>
        <taxon>Polyporales</taxon>
        <taxon>Phaeolaceae</taxon>
        <taxon>Wolfiporia</taxon>
    </lineage>
</organism>
<proteinExistence type="predicted"/>
<evidence type="ECO:0000313" key="1">
    <source>
        <dbReference type="EMBL" id="QNH92717.1"/>
    </source>
</evidence>
<gene>
    <name evidence="1" type="primary">orf29</name>
</gene>
<keyword evidence="1" id="KW-0496">Mitochondrion</keyword>
<protein>
    <submittedName>
        <fullName evidence="1">Uncharacterized protein</fullName>
    </submittedName>
</protein>
<name>A0A7G7YDZ7_9APHY</name>
<geneLocation type="mitochondrion" evidence="1"/>
<reference evidence="1" key="1">
    <citation type="journal article" date="2020" name="Front. Microbiol.">
        <title>Characterization of Two Mitochondrial Genomes and Gene Expression Analysis Reveal Clues for Variations, Evolution, and Large-Sclerotium Formation in Medical Fungus Wolfiporia cocos.</title>
        <authorList>
            <person name="Chen M."/>
            <person name="Chen N."/>
            <person name="Wu T."/>
            <person name="Bian Y."/>
            <person name="Deng Y."/>
            <person name="Xu Z."/>
        </authorList>
    </citation>
    <scope>NUCLEOTIDE SEQUENCE</scope>
    <source>
        <strain evidence="1">MD-104 SS10</strain>
    </source>
</reference>